<evidence type="ECO:0000259" key="2">
    <source>
        <dbReference type="Pfam" id="PF24088"/>
    </source>
</evidence>
<gene>
    <name evidence="4" type="ORF">A7U43_28490</name>
</gene>
<proteinExistence type="predicted"/>
<geneLocation type="plasmid" evidence="5">
    <name>pmyc1</name>
</geneLocation>
<name>A0A172UWJ6_9MYCO</name>
<organism evidence="4 5">
    <name type="scientific">Mycobacterium adipatum</name>
    <dbReference type="NCBI Taxonomy" id="1682113"/>
    <lineage>
        <taxon>Bacteria</taxon>
        <taxon>Bacillati</taxon>
        <taxon>Actinomycetota</taxon>
        <taxon>Actinomycetes</taxon>
        <taxon>Mycobacteriales</taxon>
        <taxon>Mycobacteriaceae</taxon>
        <taxon>Mycobacterium</taxon>
    </lineage>
</organism>
<dbReference type="InterPro" id="IPR055797">
    <property type="entry name" value="DUF7373"/>
</dbReference>
<evidence type="ECO:0000313" key="5">
    <source>
        <dbReference type="Proteomes" id="UP000077143"/>
    </source>
</evidence>
<keyword evidence="4" id="KW-0614">Plasmid</keyword>
<dbReference type="Pfam" id="PF24092">
    <property type="entry name" value="DUF7373_C"/>
    <property type="match status" value="1"/>
</dbReference>
<sequence length="384" mass="40356">MAFLAGCQGQEEPAAAPETTTTSAAAASGVDVAQLEPGNYPTQPQAKPAPSAQAAVVVEAQRMAEFVVGPWEVDPSLVAQSPFGTLVIKNAEDVDKVAVAPTSEVAAARKFINGFGTSRNNDADSLTSLQNMVLRFPTQADAEAAAYEIHTQLTAFGNATAMQALPIPGHEGTFASRTTLEDDRIAITSFTAHGPYLLYQEARSPESAEAGVALVARTLDLQKGRIDGFTPVSPDEFATMDLDPTNLMVRTLPADGAVVTRGVYGPYGILHFQGSPIRASEFYTDAGVDAAAVSKTWVYQTRDEAAAKQLADNIAALVTDAQPGPSVPGMPEAKCFVNEVTAPVAGRNYRCVGTAGRWTITSGSQQDFDATQQLAAQYLLLVGT</sequence>
<dbReference type="Pfam" id="PF24088">
    <property type="entry name" value="DUF7373"/>
    <property type="match status" value="1"/>
</dbReference>
<feature type="region of interest" description="Disordered" evidence="1">
    <location>
        <begin position="1"/>
        <end position="47"/>
    </location>
</feature>
<protein>
    <submittedName>
        <fullName evidence="4">Uncharacterized protein</fullName>
    </submittedName>
</protein>
<feature type="domain" description="DUF7373" evidence="3">
    <location>
        <begin position="259"/>
        <end position="382"/>
    </location>
</feature>
<evidence type="ECO:0000313" key="4">
    <source>
        <dbReference type="EMBL" id="ANE83452.1"/>
    </source>
</evidence>
<feature type="compositionally biased region" description="Low complexity" evidence="1">
    <location>
        <begin position="11"/>
        <end position="28"/>
    </location>
</feature>
<feature type="domain" description="DUF7373" evidence="2">
    <location>
        <begin position="48"/>
        <end position="241"/>
    </location>
</feature>
<dbReference type="Proteomes" id="UP000077143">
    <property type="component" value="Plasmid pMYC1"/>
</dbReference>
<keyword evidence="5" id="KW-1185">Reference proteome</keyword>
<reference evidence="4 5" key="1">
    <citation type="submission" date="2016-05" db="EMBL/GenBank/DDBJ databases">
        <title>Complete genome sequence of a phthalic acid esters degrading Mycobacterium sp. YC-RL4.</title>
        <authorList>
            <person name="Ren L."/>
            <person name="Fan S."/>
            <person name="Ruth N."/>
            <person name="Jia Y."/>
            <person name="Wang J."/>
            <person name="Qiao C."/>
        </authorList>
    </citation>
    <scope>NUCLEOTIDE SEQUENCE [LARGE SCALE GENOMIC DNA]</scope>
    <source>
        <strain evidence="4 5">YC-RL4</strain>
        <plasmid evidence="5">pmyc1</plasmid>
    </source>
</reference>
<evidence type="ECO:0000259" key="3">
    <source>
        <dbReference type="Pfam" id="PF24092"/>
    </source>
</evidence>
<evidence type="ECO:0000256" key="1">
    <source>
        <dbReference type="SAM" id="MobiDB-lite"/>
    </source>
</evidence>
<dbReference type="AlphaFoldDB" id="A0A172UWJ6"/>
<accession>A0A172UWJ6</accession>
<dbReference type="InterPro" id="IPR056463">
    <property type="entry name" value="DUF7373_C"/>
</dbReference>
<dbReference type="EMBL" id="CP015597">
    <property type="protein sequence ID" value="ANE83452.1"/>
    <property type="molecule type" value="Genomic_DNA"/>
</dbReference>
<dbReference type="KEGG" id="madi:A7U43_28490"/>